<keyword evidence="2" id="KW-1185">Reference proteome</keyword>
<evidence type="ECO:0000313" key="1">
    <source>
        <dbReference type="EMBL" id="ASP28762.1"/>
    </source>
</evidence>
<reference evidence="1 2" key="1">
    <citation type="submission" date="2017-07" db="EMBL/GenBank/DDBJ databases">
        <title>Complete genome sequence of Spiroplasma corruscae EC-1 (DSM 19793).</title>
        <authorList>
            <person name="Tsai Y.-M."/>
            <person name="Lo W.-S."/>
            <person name="Kuo C.-H."/>
        </authorList>
    </citation>
    <scope>NUCLEOTIDE SEQUENCE [LARGE SCALE GENOMIC DNA]</scope>
    <source>
        <strain evidence="1 2">EC-1</strain>
    </source>
</reference>
<organism evidence="1 2">
    <name type="scientific">Spiroplasma corruscae</name>
    <dbReference type="NCBI Taxonomy" id="216934"/>
    <lineage>
        <taxon>Bacteria</taxon>
        <taxon>Bacillati</taxon>
        <taxon>Mycoplasmatota</taxon>
        <taxon>Mollicutes</taxon>
        <taxon>Entomoplasmatales</taxon>
        <taxon>Spiroplasmataceae</taxon>
        <taxon>Spiroplasma</taxon>
    </lineage>
</organism>
<dbReference type="RefSeq" id="WP_094049813.1">
    <property type="nucleotide sequence ID" value="NZ_CP022535.1"/>
</dbReference>
<accession>A0A222EQH8</accession>
<protein>
    <submittedName>
        <fullName evidence="1">Uncharacterized protein</fullName>
    </submittedName>
</protein>
<proteinExistence type="predicted"/>
<dbReference type="EMBL" id="CP022535">
    <property type="protein sequence ID" value="ASP28762.1"/>
    <property type="molecule type" value="Genomic_DNA"/>
</dbReference>
<gene>
    <name evidence="1" type="ORF">SCORR_v1c09900</name>
</gene>
<dbReference type="KEGG" id="scou:SCORR_v1c09900"/>
<sequence length="81" mass="8809">MGLDKSNAVKVTNGDFNTISNLLNEGKTVLAALELGPKVQESLKKGKMSDDFALIELKEKKEHAGTCACGKDANVLVYLWR</sequence>
<evidence type="ECO:0000313" key="2">
    <source>
        <dbReference type="Proteomes" id="UP000203229"/>
    </source>
</evidence>
<dbReference type="AlphaFoldDB" id="A0A222EQH8"/>
<name>A0A222EQH8_9MOLU</name>
<dbReference type="Proteomes" id="UP000203229">
    <property type="component" value="Chromosome"/>
</dbReference>
<dbReference type="OrthoDB" id="389793at2"/>